<dbReference type="InterPro" id="IPR027417">
    <property type="entry name" value="P-loop_NTPase"/>
</dbReference>
<accession>A0A840X0P3</accession>
<dbReference type="PANTHER" id="PTHR43087">
    <property type="entry name" value="LYSINE/ARGININE/ORNITHINE TRANSPORT SYSTEM KINASE"/>
    <property type="match status" value="1"/>
</dbReference>
<evidence type="ECO:0000313" key="5">
    <source>
        <dbReference type="EMBL" id="MBB5516294.1"/>
    </source>
</evidence>
<keyword evidence="5" id="KW-0808">Transferase</keyword>
<keyword evidence="1" id="KW-0547">Nucleotide-binding</keyword>
<evidence type="ECO:0000256" key="4">
    <source>
        <dbReference type="ARBA" id="ARBA00023186"/>
    </source>
</evidence>
<keyword evidence="6" id="KW-1185">Reference proteome</keyword>
<dbReference type="AlphaFoldDB" id="A0A840X0P3"/>
<dbReference type="Proteomes" id="UP000553766">
    <property type="component" value="Unassembled WGS sequence"/>
</dbReference>
<evidence type="ECO:0000313" key="6">
    <source>
        <dbReference type="Proteomes" id="UP000553766"/>
    </source>
</evidence>
<dbReference type="Gene3D" id="3.40.50.300">
    <property type="entry name" value="P-loop containing nucleotide triphosphate hydrolases"/>
    <property type="match status" value="1"/>
</dbReference>
<keyword evidence="4" id="KW-0143">Chaperone</keyword>
<dbReference type="GO" id="GO:0016787">
    <property type="term" value="F:hydrolase activity"/>
    <property type="evidence" value="ECO:0007669"/>
    <property type="project" value="UniProtKB-KW"/>
</dbReference>
<dbReference type="PANTHER" id="PTHR43087:SF1">
    <property type="entry name" value="LAO_AO TRANSPORT SYSTEM ATPASE"/>
    <property type="match status" value="1"/>
</dbReference>
<dbReference type="InterPro" id="IPR052040">
    <property type="entry name" value="GTPase/Isobutyryl-CoA_mutase"/>
</dbReference>
<keyword evidence="5" id="KW-0418">Kinase</keyword>
<sequence length="318" mass="32695">MKHALPTSLAALRGAGKAGIARVLTALETQANDPGLVALLDAAFAAEGGASLGLTGPPGVGKSCLTQALIKAYRAQGQTVAIVAVDPSSSRTGGALLGDRTRIDTDPEDDGVFMRSMAARGALGGLAEVSFPAIVLLRALYDIVIVETVGVGQSEIEVAARTDGVIFCAQPGSGDALQYMKAGVMETPQVILVTKGDMGVLAERTAADLKGALSLDGRGDAVSVQTVSAVTGAGIAGAMDLIDTRIVAPANSQSGWQNRLAQGESWLTSRLSAEFGRAGLSMVRNQILQTETPFSRDRALQLRLKRALEAGWSGENPG</sequence>
<dbReference type="Pfam" id="PF03308">
    <property type="entry name" value="MeaB"/>
    <property type="match status" value="1"/>
</dbReference>
<evidence type="ECO:0000256" key="3">
    <source>
        <dbReference type="ARBA" id="ARBA00023134"/>
    </source>
</evidence>
<name>A0A840X0P3_9RHOB</name>
<evidence type="ECO:0000256" key="1">
    <source>
        <dbReference type="ARBA" id="ARBA00022741"/>
    </source>
</evidence>
<evidence type="ECO:0000256" key="2">
    <source>
        <dbReference type="ARBA" id="ARBA00022801"/>
    </source>
</evidence>
<dbReference type="EC" id="2.7.-.-" evidence="5"/>
<dbReference type="GO" id="GO:0016301">
    <property type="term" value="F:kinase activity"/>
    <property type="evidence" value="ECO:0007669"/>
    <property type="project" value="UniProtKB-KW"/>
</dbReference>
<reference evidence="5 6" key="1">
    <citation type="submission" date="2020-08" db="EMBL/GenBank/DDBJ databases">
        <title>Genomic Encyclopedia of Type Strains, Phase IV (KMG-IV): sequencing the most valuable type-strain genomes for metagenomic binning, comparative biology and taxonomic classification.</title>
        <authorList>
            <person name="Goeker M."/>
        </authorList>
    </citation>
    <scope>NUCLEOTIDE SEQUENCE [LARGE SCALE GENOMIC DNA]</scope>
    <source>
        <strain evidence="5 6">DSM 103377</strain>
    </source>
</reference>
<comment type="caution">
    <text evidence="5">The sequence shown here is derived from an EMBL/GenBank/DDBJ whole genome shotgun (WGS) entry which is preliminary data.</text>
</comment>
<dbReference type="GO" id="GO:0005525">
    <property type="term" value="F:GTP binding"/>
    <property type="evidence" value="ECO:0007669"/>
    <property type="project" value="UniProtKB-KW"/>
</dbReference>
<proteinExistence type="predicted"/>
<protein>
    <submittedName>
        <fullName evidence="5">LAO/AO transport system kinase</fullName>
        <ecNumber evidence="5">2.7.-.-</ecNumber>
    </submittedName>
</protein>
<dbReference type="EMBL" id="JACIJS010000006">
    <property type="protein sequence ID" value="MBB5516294.1"/>
    <property type="molecule type" value="Genomic_DNA"/>
</dbReference>
<gene>
    <name evidence="5" type="ORF">FHS89_002320</name>
</gene>
<keyword evidence="3" id="KW-0342">GTP-binding</keyword>
<dbReference type="RefSeq" id="WP_343051450.1">
    <property type="nucleotide sequence ID" value="NZ_JACIJS010000006.1"/>
</dbReference>
<organism evidence="5 6">
    <name type="scientific">Rubricella aquisinus</name>
    <dbReference type="NCBI Taxonomy" id="2028108"/>
    <lineage>
        <taxon>Bacteria</taxon>
        <taxon>Pseudomonadati</taxon>
        <taxon>Pseudomonadota</taxon>
        <taxon>Alphaproteobacteria</taxon>
        <taxon>Rhodobacterales</taxon>
        <taxon>Paracoccaceae</taxon>
        <taxon>Rubricella</taxon>
    </lineage>
</organism>
<dbReference type="SUPFAM" id="SSF52540">
    <property type="entry name" value="P-loop containing nucleoside triphosphate hydrolases"/>
    <property type="match status" value="1"/>
</dbReference>
<keyword evidence="2" id="KW-0378">Hydrolase</keyword>